<dbReference type="InterPro" id="IPR041561">
    <property type="entry name" value="PglD_N"/>
</dbReference>
<dbReference type="InterPro" id="IPR020019">
    <property type="entry name" value="AcTrfase_PglD-like"/>
</dbReference>
<dbReference type="SUPFAM" id="SSF51161">
    <property type="entry name" value="Trimeric LpxA-like enzymes"/>
    <property type="match status" value="1"/>
</dbReference>
<evidence type="ECO:0000313" key="4">
    <source>
        <dbReference type="Proteomes" id="UP000606600"/>
    </source>
</evidence>
<dbReference type="Pfam" id="PF17836">
    <property type="entry name" value="PglD_N"/>
    <property type="match status" value="1"/>
</dbReference>
<dbReference type="PANTHER" id="PTHR43300">
    <property type="entry name" value="ACETYLTRANSFERASE"/>
    <property type="match status" value="1"/>
</dbReference>
<dbReference type="Gene3D" id="2.160.10.10">
    <property type="entry name" value="Hexapeptide repeat proteins"/>
    <property type="match status" value="1"/>
</dbReference>
<protein>
    <submittedName>
        <fullName evidence="3">Acetyltransferase</fullName>
    </submittedName>
</protein>
<comment type="similarity">
    <text evidence="1">Belongs to the transferase hexapeptide repeat family.</text>
</comment>
<dbReference type="RefSeq" id="WP_191189018.1">
    <property type="nucleotide sequence ID" value="NZ_JACWMY010000005.1"/>
</dbReference>
<comment type="caution">
    <text evidence="3">The sequence shown here is derived from an EMBL/GenBank/DDBJ whole genome shotgun (WGS) entry which is preliminary data.</text>
</comment>
<dbReference type="InterPro" id="IPR001451">
    <property type="entry name" value="Hexapep"/>
</dbReference>
<reference evidence="3 4" key="1">
    <citation type="submission" date="2020-09" db="EMBL/GenBank/DDBJ databases">
        <title>Novel species of Mucilaginibacter isolated from a glacier on the Tibetan Plateau.</title>
        <authorList>
            <person name="Liu Q."/>
            <person name="Xin Y.-H."/>
        </authorList>
    </citation>
    <scope>NUCLEOTIDE SEQUENCE [LARGE SCALE GENOMIC DNA]</scope>
    <source>
        <strain evidence="3 4">ZT4R22</strain>
    </source>
</reference>
<evidence type="ECO:0000259" key="2">
    <source>
        <dbReference type="Pfam" id="PF17836"/>
    </source>
</evidence>
<dbReference type="InterPro" id="IPR050179">
    <property type="entry name" value="Trans_hexapeptide_repeat"/>
</dbReference>
<keyword evidence="4" id="KW-1185">Reference proteome</keyword>
<accession>A0ABR7WQB7</accession>
<dbReference type="PANTHER" id="PTHR43300:SF7">
    <property type="entry name" value="UDP-N-ACETYLBACILLOSAMINE N-ACETYLTRANSFERASE"/>
    <property type="match status" value="1"/>
</dbReference>
<sequence length="210" mass="21739">MVIAGAGGHAREIIDVLKDKQPDAGVYLFEDTDGTANDLYGYHIIRSIDALKPIFKNDPAFVLGTGTPILRHKLKDLLQAAGGVLTTVIAQSSLISAVNVQIGNGCNIMAFAFISNAVTMGEGCLINARANLHHDVQIGDYSEISPGATLLGYASVGSFTVIGSGAIILPKVKIGNNCVIGAGAVVTHDIADNAVAVGVPAKVIKMIPVH</sequence>
<gene>
    <name evidence="3" type="ORF">IDJ77_11085</name>
</gene>
<organism evidence="3 4">
    <name type="scientific">Mucilaginibacter pankratovii</name>
    <dbReference type="NCBI Taxonomy" id="2772110"/>
    <lineage>
        <taxon>Bacteria</taxon>
        <taxon>Pseudomonadati</taxon>
        <taxon>Bacteroidota</taxon>
        <taxon>Sphingobacteriia</taxon>
        <taxon>Sphingobacteriales</taxon>
        <taxon>Sphingobacteriaceae</taxon>
        <taxon>Mucilaginibacter</taxon>
    </lineage>
</organism>
<name>A0ABR7WQB7_9SPHI</name>
<evidence type="ECO:0000256" key="1">
    <source>
        <dbReference type="ARBA" id="ARBA00007274"/>
    </source>
</evidence>
<feature type="domain" description="PglD N-terminal" evidence="2">
    <location>
        <begin position="2"/>
        <end position="74"/>
    </location>
</feature>
<dbReference type="NCBIfam" id="TIGR03570">
    <property type="entry name" value="NeuD_NnaD"/>
    <property type="match status" value="1"/>
</dbReference>
<dbReference type="Gene3D" id="3.40.50.20">
    <property type="match status" value="1"/>
</dbReference>
<dbReference type="Proteomes" id="UP000606600">
    <property type="component" value="Unassembled WGS sequence"/>
</dbReference>
<evidence type="ECO:0000313" key="3">
    <source>
        <dbReference type="EMBL" id="MBD1364353.1"/>
    </source>
</evidence>
<dbReference type="InterPro" id="IPR011004">
    <property type="entry name" value="Trimer_LpxA-like_sf"/>
</dbReference>
<dbReference type="EMBL" id="JACWMY010000005">
    <property type="protein sequence ID" value="MBD1364353.1"/>
    <property type="molecule type" value="Genomic_DNA"/>
</dbReference>
<dbReference type="Pfam" id="PF00132">
    <property type="entry name" value="Hexapep"/>
    <property type="match status" value="2"/>
</dbReference>
<dbReference type="CDD" id="cd03360">
    <property type="entry name" value="LbH_AT_putative"/>
    <property type="match status" value="1"/>
</dbReference>
<proteinExistence type="inferred from homology"/>